<accession>A0A212QNA3</accession>
<gene>
    <name evidence="2" type="ORF">SAMN02746019_00026260</name>
</gene>
<feature type="domain" description="Pyridoxamine 5'-phosphate oxidase N-terminal" evidence="1">
    <location>
        <begin position="4"/>
        <end position="101"/>
    </location>
</feature>
<dbReference type="InterPro" id="IPR012349">
    <property type="entry name" value="Split_barrel_FMN-bd"/>
</dbReference>
<evidence type="ECO:0000313" key="3">
    <source>
        <dbReference type="Proteomes" id="UP000197025"/>
    </source>
</evidence>
<proteinExistence type="predicted"/>
<protein>
    <submittedName>
        <fullName evidence="2">General stress protein 26</fullName>
    </submittedName>
</protein>
<dbReference type="AlphaFoldDB" id="A0A212QNA3"/>
<dbReference type="RefSeq" id="WP_088570433.1">
    <property type="nucleotide sequence ID" value="NZ_FYEK01000012.1"/>
</dbReference>
<dbReference type="InterPro" id="IPR011576">
    <property type="entry name" value="Pyridox_Oxase_N"/>
</dbReference>
<organism evidence="2 3">
    <name type="scientific">Thermoflexus hugenholtzii JAD2</name>
    <dbReference type="NCBI Taxonomy" id="877466"/>
    <lineage>
        <taxon>Bacteria</taxon>
        <taxon>Bacillati</taxon>
        <taxon>Chloroflexota</taxon>
        <taxon>Thermoflexia</taxon>
        <taxon>Thermoflexales</taxon>
        <taxon>Thermoflexaceae</taxon>
        <taxon>Thermoflexus</taxon>
    </lineage>
</organism>
<reference evidence="3" key="1">
    <citation type="submission" date="2017-06" db="EMBL/GenBank/DDBJ databases">
        <authorList>
            <person name="Varghese N."/>
            <person name="Submissions S."/>
        </authorList>
    </citation>
    <scope>NUCLEOTIDE SEQUENCE [LARGE SCALE GENOMIC DNA]</scope>
    <source>
        <strain evidence="3">JAD2</strain>
    </source>
</reference>
<evidence type="ECO:0000313" key="2">
    <source>
        <dbReference type="EMBL" id="SNB60849.1"/>
    </source>
</evidence>
<dbReference type="Pfam" id="PF01243">
    <property type="entry name" value="PNPOx_N"/>
    <property type="match status" value="1"/>
</dbReference>
<dbReference type="Gene3D" id="2.30.110.10">
    <property type="entry name" value="Electron Transport, Fmn-binding Protein, Chain A"/>
    <property type="match status" value="1"/>
</dbReference>
<dbReference type="InParanoid" id="A0A212QNA3"/>
<name>A0A212QNA3_9CHLR</name>
<dbReference type="EMBL" id="FYEK01000012">
    <property type="protein sequence ID" value="SNB60849.1"/>
    <property type="molecule type" value="Genomic_DNA"/>
</dbReference>
<keyword evidence="3" id="KW-1185">Reference proteome</keyword>
<dbReference type="SUPFAM" id="SSF50475">
    <property type="entry name" value="FMN-binding split barrel"/>
    <property type="match status" value="1"/>
</dbReference>
<sequence length="160" mass="18003">MNRLPEAVEALLEAALVAEFTVLDGRNRPVVHPMLPLYVGDGRIYLTSSVLFSRKLFHIRRNPRVALSITDPVAAPVARWGAVTIQGEATIDDADPHSGWLWLLPAWARKEPDIPRLVKNRWMLPLFWERVVIAITPRRIFHWPPGGTGEPVVYDLSEGG</sequence>
<evidence type="ECO:0000259" key="1">
    <source>
        <dbReference type="Pfam" id="PF01243"/>
    </source>
</evidence>
<dbReference type="OrthoDB" id="162914at2"/>
<dbReference type="Proteomes" id="UP000197025">
    <property type="component" value="Unassembled WGS sequence"/>
</dbReference>